<evidence type="ECO:0008006" key="3">
    <source>
        <dbReference type="Google" id="ProtNLM"/>
    </source>
</evidence>
<organism evidence="1 2">
    <name type="scientific">Pythium insidiosum</name>
    <name type="common">Pythiosis disease agent</name>
    <dbReference type="NCBI Taxonomy" id="114742"/>
    <lineage>
        <taxon>Eukaryota</taxon>
        <taxon>Sar</taxon>
        <taxon>Stramenopiles</taxon>
        <taxon>Oomycota</taxon>
        <taxon>Peronosporomycetes</taxon>
        <taxon>Pythiales</taxon>
        <taxon>Pythiaceae</taxon>
        <taxon>Pythium</taxon>
    </lineage>
</organism>
<dbReference type="Gene3D" id="1.10.510.10">
    <property type="entry name" value="Transferase(Phosphotransferase) domain 1"/>
    <property type="match status" value="1"/>
</dbReference>
<sequence>MGPPFRPPVMDETKHELVLICLCTQACHRLDSAAGSDRWAPQGFGVVLSELDTHDMPYAHATEPETGRKLPDTAILQLVSLGRLQVAFTKSAQESEMTALALACVALDPRERPSTAEVLYRIHKVGKGGFC</sequence>
<dbReference type="SUPFAM" id="SSF56112">
    <property type="entry name" value="Protein kinase-like (PK-like)"/>
    <property type="match status" value="1"/>
</dbReference>
<accession>A0AAD5LUJ2</accession>
<dbReference type="InterPro" id="IPR011009">
    <property type="entry name" value="Kinase-like_dom_sf"/>
</dbReference>
<name>A0AAD5LUJ2_PYTIN</name>
<dbReference type="Proteomes" id="UP001209570">
    <property type="component" value="Unassembled WGS sequence"/>
</dbReference>
<evidence type="ECO:0000313" key="1">
    <source>
        <dbReference type="EMBL" id="KAJ0392735.1"/>
    </source>
</evidence>
<keyword evidence="2" id="KW-1185">Reference proteome</keyword>
<comment type="caution">
    <text evidence="1">The sequence shown here is derived from an EMBL/GenBank/DDBJ whole genome shotgun (WGS) entry which is preliminary data.</text>
</comment>
<gene>
    <name evidence="1" type="ORF">P43SY_003867</name>
</gene>
<dbReference type="AlphaFoldDB" id="A0AAD5LUJ2"/>
<protein>
    <recommendedName>
        <fullName evidence="3">TKL protein kinase</fullName>
    </recommendedName>
</protein>
<reference evidence="1" key="1">
    <citation type="submission" date="2021-12" db="EMBL/GenBank/DDBJ databases">
        <title>Prjna785345.</title>
        <authorList>
            <person name="Rujirawat T."/>
            <person name="Krajaejun T."/>
        </authorList>
    </citation>
    <scope>NUCLEOTIDE SEQUENCE</scope>
    <source>
        <strain evidence="1">Pi057C3</strain>
    </source>
</reference>
<proteinExistence type="predicted"/>
<evidence type="ECO:0000313" key="2">
    <source>
        <dbReference type="Proteomes" id="UP001209570"/>
    </source>
</evidence>
<dbReference type="EMBL" id="JAKCXM010000582">
    <property type="protein sequence ID" value="KAJ0392735.1"/>
    <property type="molecule type" value="Genomic_DNA"/>
</dbReference>